<dbReference type="EMBL" id="ML738326">
    <property type="protein sequence ID" value="KAE8313342.1"/>
    <property type="molecule type" value="Genomic_DNA"/>
</dbReference>
<name>A0A5N6VYC6_9EURO</name>
<dbReference type="Proteomes" id="UP000325433">
    <property type="component" value="Unassembled WGS sequence"/>
</dbReference>
<evidence type="ECO:0000313" key="2">
    <source>
        <dbReference type="EMBL" id="KAE8313342.1"/>
    </source>
</evidence>
<dbReference type="AlphaFoldDB" id="A0A5N6VYC6"/>
<keyword evidence="1" id="KW-1133">Transmembrane helix</keyword>
<evidence type="ECO:0000313" key="3">
    <source>
        <dbReference type="Proteomes" id="UP000325433"/>
    </source>
</evidence>
<accession>A0A5N6VYC6</accession>
<keyword evidence="1" id="KW-0812">Transmembrane</keyword>
<gene>
    <name evidence="2" type="ORF">BDV41DRAFT_536943</name>
</gene>
<proteinExistence type="predicted"/>
<organism evidence="2 3">
    <name type="scientific">Aspergillus transmontanensis</name>
    <dbReference type="NCBI Taxonomy" id="1034304"/>
    <lineage>
        <taxon>Eukaryota</taxon>
        <taxon>Fungi</taxon>
        <taxon>Dikarya</taxon>
        <taxon>Ascomycota</taxon>
        <taxon>Pezizomycotina</taxon>
        <taxon>Eurotiomycetes</taxon>
        <taxon>Eurotiomycetidae</taxon>
        <taxon>Eurotiales</taxon>
        <taxon>Aspergillaceae</taxon>
        <taxon>Aspergillus</taxon>
        <taxon>Aspergillus subgen. Circumdati</taxon>
    </lineage>
</organism>
<evidence type="ECO:0000256" key="1">
    <source>
        <dbReference type="SAM" id="Phobius"/>
    </source>
</evidence>
<feature type="transmembrane region" description="Helical" evidence="1">
    <location>
        <begin position="16"/>
        <end position="36"/>
    </location>
</feature>
<reference evidence="3" key="1">
    <citation type="submission" date="2019-04" db="EMBL/GenBank/DDBJ databases">
        <title>Friends and foes A comparative genomics studyof 23 Aspergillus species from section Flavi.</title>
        <authorList>
            <consortium name="DOE Joint Genome Institute"/>
            <person name="Kjaerbolling I."/>
            <person name="Vesth T."/>
            <person name="Frisvad J.C."/>
            <person name="Nybo J.L."/>
            <person name="Theobald S."/>
            <person name="Kildgaard S."/>
            <person name="Isbrandt T."/>
            <person name="Kuo A."/>
            <person name="Sato A."/>
            <person name="Lyhne E.K."/>
            <person name="Kogle M.E."/>
            <person name="Wiebenga A."/>
            <person name="Kun R.S."/>
            <person name="Lubbers R.J."/>
            <person name="Makela M.R."/>
            <person name="Barry K."/>
            <person name="Chovatia M."/>
            <person name="Clum A."/>
            <person name="Daum C."/>
            <person name="Haridas S."/>
            <person name="He G."/>
            <person name="LaButti K."/>
            <person name="Lipzen A."/>
            <person name="Mondo S."/>
            <person name="Riley R."/>
            <person name="Salamov A."/>
            <person name="Simmons B.A."/>
            <person name="Magnuson J.K."/>
            <person name="Henrissat B."/>
            <person name="Mortensen U.H."/>
            <person name="Larsen T.O."/>
            <person name="Devries R.P."/>
            <person name="Grigoriev I.V."/>
            <person name="Machida M."/>
            <person name="Baker S.E."/>
            <person name="Andersen M.R."/>
        </authorList>
    </citation>
    <scope>NUCLEOTIDE SEQUENCE [LARGE SCALE GENOMIC DNA]</scope>
    <source>
        <strain evidence="3">CBS 130015</strain>
    </source>
</reference>
<sequence>MLTVDFATIFQTGKMVFIWTAIEWAVVIIVASASMLRPLIEHIIHHKIFQSFTKGSIKDTSAQEGHKLKTLHIPVSYGYSQTVSIHSRRQSAAEVGSIPLSPFMFGSSGSS</sequence>
<protein>
    <submittedName>
        <fullName evidence="2">Uncharacterized protein</fullName>
    </submittedName>
</protein>
<keyword evidence="3" id="KW-1185">Reference proteome</keyword>
<keyword evidence="1" id="KW-0472">Membrane</keyword>